<dbReference type="Pfam" id="PF00501">
    <property type="entry name" value="AMP-binding"/>
    <property type="match status" value="1"/>
</dbReference>
<keyword evidence="5" id="KW-1185">Reference proteome</keyword>
<organism evidence="4 5">
    <name type="scientific">Geodermatophilus maliterrae</name>
    <dbReference type="NCBI Taxonomy" id="3162531"/>
    <lineage>
        <taxon>Bacteria</taxon>
        <taxon>Bacillati</taxon>
        <taxon>Actinomycetota</taxon>
        <taxon>Actinomycetes</taxon>
        <taxon>Geodermatophilales</taxon>
        <taxon>Geodermatophilaceae</taxon>
        <taxon>Geodermatophilus</taxon>
    </lineage>
</organism>
<evidence type="ECO:0000256" key="2">
    <source>
        <dbReference type="SAM" id="MobiDB-lite"/>
    </source>
</evidence>
<evidence type="ECO:0000313" key="5">
    <source>
        <dbReference type="Proteomes" id="UP001560045"/>
    </source>
</evidence>
<dbReference type="InterPro" id="IPR020845">
    <property type="entry name" value="AMP-binding_CS"/>
</dbReference>
<dbReference type="PROSITE" id="PS00455">
    <property type="entry name" value="AMP_BINDING"/>
    <property type="match status" value="1"/>
</dbReference>
<reference evidence="4 5" key="1">
    <citation type="submission" date="2024-06" db="EMBL/GenBank/DDBJ databases">
        <title>Draft genome sequence of Geodermatophilus badlandi, a novel member of the Geodermatophilaceae isolated from badland sedimentary rocks in the Red desert, Wyoming, USA.</title>
        <authorList>
            <person name="Ben Tekaya S."/>
            <person name="Nouioui I."/>
            <person name="Flores G.M."/>
            <person name="Shaal M.N."/>
            <person name="Bredoire F."/>
            <person name="Basile F."/>
            <person name="Van Diepen L."/>
            <person name="Ward N.L."/>
        </authorList>
    </citation>
    <scope>NUCLEOTIDE SEQUENCE [LARGE SCALE GENOMIC DNA]</scope>
    <source>
        <strain evidence="4 5">WL48A</strain>
    </source>
</reference>
<dbReference type="SUPFAM" id="SSF56801">
    <property type="entry name" value="Acetyl-CoA synthetase-like"/>
    <property type="match status" value="1"/>
</dbReference>
<evidence type="ECO:0000256" key="1">
    <source>
        <dbReference type="ARBA" id="ARBA00006432"/>
    </source>
</evidence>
<dbReference type="InterPro" id="IPR000873">
    <property type="entry name" value="AMP-dep_synth/lig_dom"/>
</dbReference>
<dbReference type="Gene3D" id="3.40.50.12780">
    <property type="entry name" value="N-terminal domain of ligase-like"/>
    <property type="match status" value="1"/>
</dbReference>
<dbReference type="PANTHER" id="PTHR43201">
    <property type="entry name" value="ACYL-COA SYNTHETASE"/>
    <property type="match status" value="1"/>
</dbReference>
<name>A0ABV3XHX2_9ACTN</name>
<gene>
    <name evidence="4" type="ORF">ABQ292_17595</name>
</gene>
<evidence type="ECO:0000259" key="3">
    <source>
        <dbReference type="Pfam" id="PF00501"/>
    </source>
</evidence>
<dbReference type="PANTHER" id="PTHR43201:SF8">
    <property type="entry name" value="ACYL-COA SYNTHETASE FAMILY MEMBER 3"/>
    <property type="match status" value="1"/>
</dbReference>
<dbReference type="InterPro" id="IPR042099">
    <property type="entry name" value="ANL_N_sf"/>
</dbReference>
<feature type="region of interest" description="Disordered" evidence="2">
    <location>
        <begin position="1"/>
        <end position="20"/>
    </location>
</feature>
<proteinExistence type="inferred from homology"/>
<dbReference type="RefSeq" id="WP_369208749.1">
    <property type="nucleotide sequence ID" value="NZ_JBFNXQ010000062.1"/>
</dbReference>
<dbReference type="EMBL" id="JBFNXQ010000062">
    <property type="protein sequence ID" value="MEX5720178.1"/>
    <property type="molecule type" value="Genomic_DNA"/>
</dbReference>
<sequence length="606" mass="63835">MYSTDVAPAGGRPTSAPTFAVPHVESEPTADGRLLIRSTDPLGEHPVSVVHSFRAHSEAHPDRLLVAERVGGNWARLTWGEAREQADRLAQGLLDRGLADRPVLVLSGNSRLHLVVTLAAMTVGAPVVPTSVAYSLQSADHAKLRTMADLVEPGLVVAEDASFAQAVVAVGEGRTVLSAGGDVPESVPVADLGAAPTAEVDRRCAALGRDDVAKVLFTSGSTGTPKGVLCTHGMLSANQQQIRQIWPFLTEEPPVLLDWLPWSHTFGGNHDVNMVLANGGTLWIDDGRPAPGLVERTVRNLADARPTVYLNVPAGYATLLPHLERDPAAAEAFFSRLRLGFFAAAALPQQLWDRIEGLAAGAGAGMRMTTSWGLTETAPAATSAHFPITRSDVLGVPLPGVELALVPVGEKTEVRVRGANVTPGYHRRPDLTAAAFDEHGFLRTGDAVALADPDDVAAGLVFRGRIAEDFKLSTGTFVSVGTLRPKLLSASHGLLTDAVVCGQDGDCVTALAWLHPDHAGRVDGNGVPEESLRRELAATMARLAAEGGGSSQCVERLLVLTEPAQLDAGEITDKGYVNQAAVRDRRADLVALLTADPVPPRVVVRG</sequence>
<dbReference type="Proteomes" id="UP001560045">
    <property type="component" value="Unassembled WGS sequence"/>
</dbReference>
<evidence type="ECO:0000313" key="4">
    <source>
        <dbReference type="EMBL" id="MEX5720178.1"/>
    </source>
</evidence>
<feature type="domain" description="AMP-dependent synthetase/ligase" evidence="3">
    <location>
        <begin position="53"/>
        <end position="426"/>
    </location>
</feature>
<accession>A0ABV3XHX2</accession>
<comment type="caution">
    <text evidence="4">The sequence shown here is derived from an EMBL/GenBank/DDBJ whole genome shotgun (WGS) entry which is preliminary data.</text>
</comment>
<comment type="similarity">
    <text evidence="1">Belongs to the ATP-dependent AMP-binding enzyme family.</text>
</comment>
<protein>
    <submittedName>
        <fullName evidence="4">Feruloyl-CoA synthase</fullName>
    </submittedName>
</protein>